<feature type="transmembrane region" description="Helical" evidence="1">
    <location>
        <begin position="130"/>
        <end position="153"/>
    </location>
</feature>
<keyword evidence="1" id="KW-0812">Transmembrane</keyword>
<protein>
    <recommendedName>
        <fullName evidence="2">DUF5658 domain-containing protein</fullName>
    </recommendedName>
</protein>
<organism evidence="3 4">
    <name type="scientific">Nitrosomonas stercoris</name>
    <dbReference type="NCBI Taxonomy" id="1444684"/>
    <lineage>
        <taxon>Bacteria</taxon>
        <taxon>Pseudomonadati</taxon>
        <taxon>Pseudomonadota</taxon>
        <taxon>Betaproteobacteria</taxon>
        <taxon>Nitrosomonadales</taxon>
        <taxon>Nitrosomonadaceae</taxon>
        <taxon>Nitrosomonas</taxon>
    </lineage>
</organism>
<gene>
    <name evidence="3" type="ORF">Nstercoris_00497</name>
</gene>
<feature type="domain" description="DUF5658" evidence="2">
    <location>
        <begin position="60"/>
        <end position="150"/>
    </location>
</feature>
<sequence>MMANQYIPDQRLQERRAAPSFVCLYQLGIKRGRRVAQRRSERGVMAYVDQYGWRLVACVIAIVLLSATDAFLTMNILAGGGAELNHFMAALIEQGMQQFIFAKLALTSLAVIMLTIHHEAKLCAGFRCRHLIYLFLFGYVCLIGYELLLLQLIDIVNG</sequence>
<keyword evidence="1" id="KW-1133">Transmembrane helix</keyword>
<feature type="transmembrane region" description="Helical" evidence="1">
    <location>
        <begin position="55"/>
        <end position="78"/>
    </location>
</feature>
<dbReference type="Pfam" id="PF18902">
    <property type="entry name" value="DUF5658"/>
    <property type="match status" value="1"/>
</dbReference>
<dbReference type="KEGG" id="nst:Nstercoris_00497"/>
<reference evidence="3 4" key="1">
    <citation type="submission" date="2019-06" db="EMBL/GenBank/DDBJ databases">
        <title>Nitrosomonas stercoris KYUHI-S whole genome shotgun sequence.</title>
        <authorList>
            <person name="Nakagawa T."/>
            <person name="Tsuchiya Y."/>
            <person name="Takahashi R."/>
        </authorList>
    </citation>
    <scope>NUCLEOTIDE SEQUENCE [LARGE SCALE GENOMIC DNA]</scope>
    <source>
        <strain evidence="3 4">KYUHI-S</strain>
    </source>
</reference>
<proteinExistence type="predicted"/>
<dbReference type="EMBL" id="AP019755">
    <property type="protein sequence ID" value="BBL34266.1"/>
    <property type="molecule type" value="Genomic_DNA"/>
</dbReference>
<dbReference type="Proteomes" id="UP000316473">
    <property type="component" value="Chromosome"/>
</dbReference>
<name>A0A4Y1YJM1_9PROT</name>
<feature type="transmembrane region" description="Helical" evidence="1">
    <location>
        <begin position="98"/>
        <end position="118"/>
    </location>
</feature>
<evidence type="ECO:0000313" key="4">
    <source>
        <dbReference type="Proteomes" id="UP000316473"/>
    </source>
</evidence>
<evidence type="ECO:0000313" key="3">
    <source>
        <dbReference type="EMBL" id="BBL34266.1"/>
    </source>
</evidence>
<evidence type="ECO:0000259" key="2">
    <source>
        <dbReference type="Pfam" id="PF18902"/>
    </source>
</evidence>
<dbReference type="AlphaFoldDB" id="A0A4Y1YJM1"/>
<keyword evidence="1" id="KW-0472">Membrane</keyword>
<evidence type="ECO:0000256" key="1">
    <source>
        <dbReference type="SAM" id="Phobius"/>
    </source>
</evidence>
<keyword evidence="4" id="KW-1185">Reference proteome</keyword>
<dbReference type="InterPro" id="IPR043717">
    <property type="entry name" value="DUF5658"/>
</dbReference>
<accession>A0A4Y1YJM1</accession>